<name>A0A6N6N8E5_9BACT</name>
<dbReference type="EMBL" id="WAIE01000001">
    <property type="protein sequence ID" value="KAB1443549.1"/>
    <property type="molecule type" value="Genomic_DNA"/>
</dbReference>
<sequence>MTEQENTFTAPTDPSDIAEALNDVILFVDGQGLITSSNNTRLRYLPQSPVQNTPFWEYLALGTGSLDQTLDKFAPLQIHEIPCPNDRSFLLRIIPVAPPLAAQGGFVVIATDNRPIEALYETYEERLEDNITAWSDSITLFNALFDTAKDPTLLMDESGTILTANTAALETYAAKGQTLAGNAVTTILGRRFRTAVLQSMKNIRPKEILTEKMVALDSEDDAFPVEAILRKIRFTDHSLFQLILHDLSTQEELREDLREKKAEVKQMDIALRQVIRSVEEDRKELRENLSNQVKAQMLPALERIAKADTAEIREGYKTIIEEQLVDLADDGTGELDPELLRLSPREVEVCQLIQLGRSGKEIAEFLNMSFETVQTHRKNIRKKLKLRGNKTTLFQYLRQKPSLG</sequence>
<feature type="coiled-coil region" evidence="4">
    <location>
        <begin position="247"/>
        <end position="295"/>
    </location>
</feature>
<dbReference type="GO" id="GO:0006355">
    <property type="term" value="P:regulation of DNA-templated transcription"/>
    <property type="evidence" value="ECO:0007669"/>
    <property type="project" value="InterPro"/>
</dbReference>
<dbReference type="SMART" id="SM00091">
    <property type="entry name" value="PAS"/>
    <property type="match status" value="2"/>
</dbReference>
<dbReference type="InterPro" id="IPR035965">
    <property type="entry name" value="PAS-like_dom_sf"/>
</dbReference>
<dbReference type="GO" id="GO:0003677">
    <property type="term" value="F:DNA binding"/>
    <property type="evidence" value="ECO:0007669"/>
    <property type="project" value="UniProtKB-KW"/>
</dbReference>
<keyword evidence="1" id="KW-0805">Transcription regulation</keyword>
<dbReference type="InterPro" id="IPR000792">
    <property type="entry name" value="Tscrpt_reg_LuxR_C"/>
</dbReference>
<evidence type="ECO:0000313" key="6">
    <source>
        <dbReference type="EMBL" id="KAB1443549.1"/>
    </source>
</evidence>
<dbReference type="SUPFAM" id="SSF46894">
    <property type="entry name" value="C-terminal effector domain of the bipartite response regulators"/>
    <property type="match status" value="1"/>
</dbReference>
<dbReference type="Gene3D" id="1.10.10.10">
    <property type="entry name" value="Winged helix-like DNA-binding domain superfamily/Winged helix DNA-binding domain"/>
    <property type="match status" value="1"/>
</dbReference>
<dbReference type="InterPro" id="IPR000014">
    <property type="entry name" value="PAS"/>
</dbReference>
<dbReference type="PANTHER" id="PTHR44688:SF16">
    <property type="entry name" value="DNA-BINDING TRANSCRIPTIONAL ACTIVATOR DEVR_DOSR"/>
    <property type="match status" value="1"/>
</dbReference>
<evidence type="ECO:0000256" key="3">
    <source>
        <dbReference type="ARBA" id="ARBA00023163"/>
    </source>
</evidence>
<evidence type="ECO:0000259" key="5">
    <source>
        <dbReference type="PROSITE" id="PS50043"/>
    </source>
</evidence>
<evidence type="ECO:0000256" key="2">
    <source>
        <dbReference type="ARBA" id="ARBA00023125"/>
    </source>
</evidence>
<keyword evidence="3" id="KW-0804">Transcription</keyword>
<evidence type="ECO:0000313" key="7">
    <source>
        <dbReference type="Proteomes" id="UP000438699"/>
    </source>
</evidence>
<dbReference type="CDD" id="cd06170">
    <property type="entry name" value="LuxR_C_like"/>
    <property type="match status" value="1"/>
</dbReference>
<proteinExistence type="predicted"/>
<gene>
    <name evidence="6" type="ORF">F8A88_04700</name>
</gene>
<dbReference type="Gene3D" id="3.30.450.20">
    <property type="entry name" value="PAS domain"/>
    <property type="match status" value="1"/>
</dbReference>
<dbReference type="InterPro" id="IPR016032">
    <property type="entry name" value="Sig_transdc_resp-reg_C-effctor"/>
</dbReference>
<comment type="caution">
    <text evidence="6">The sequence shown here is derived from an EMBL/GenBank/DDBJ whole genome shotgun (WGS) entry which is preliminary data.</text>
</comment>
<protein>
    <submittedName>
        <fullName evidence="6">PAS domain S-box protein</fullName>
    </submittedName>
</protein>
<dbReference type="AlphaFoldDB" id="A0A6N6N8E5"/>
<organism evidence="6 7">
    <name type="scientific">Pseudodesulfovibrio senegalensis</name>
    <dbReference type="NCBI Taxonomy" id="1721087"/>
    <lineage>
        <taxon>Bacteria</taxon>
        <taxon>Pseudomonadati</taxon>
        <taxon>Thermodesulfobacteriota</taxon>
        <taxon>Desulfovibrionia</taxon>
        <taxon>Desulfovibrionales</taxon>
        <taxon>Desulfovibrionaceae</taxon>
    </lineage>
</organism>
<dbReference type="OrthoDB" id="9797341at2"/>
<dbReference type="PANTHER" id="PTHR44688">
    <property type="entry name" value="DNA-BINDING TRANSCRIPTIONAL ACTIVATOR DEVR_DOSR"/>
    <property type="match status" value="1"/>
</dbReference>
<dbReference type="Proteomes" id="UP000438699">
    <property type="component" value="Unassembled WGS sequence"/>
</dbReference>
<evidence type="ECO:0000256" key="4">
    <source>
        <dbReference type="SAM" id="Coils"/>
    </source>
</evidence>
<reference evidence="6 7" key="1">
    <citation type="journal article" date="2017" name="Int. J. Syst. Evol. Microbiol.">
        <title>Desulfovibrio senegalensis sp. nov., a mesophilic sulfate reducer isolated from marine sediment.</title>
        <authorList>
            <person name="Thioye A."/>
            <person name="Gam Z.B.A."/>
            <person name="Mbengue M."/>
            <person name="Cayol J.L."/>
            <person name="Joseph-Bartoli M."/>
            <person name="Toure-Kane C."/>
            <person name="Labat M."/>
        </authorList>
    </citation>
    <scope>NUCLEOTIDE SEQUENCE [LARGE SCALE GENOMIC DNA]</scope>
    <source>
        <strain evidence="6 7">DSM 101509</strain>
    </source>
</reference>
<dbReference type="PROSITE" id="PS50043">
    <property type="entry name" value="HTH_LUXR_2"/>
    <property type="match status" value="1"/>
</dbReference>
<keyword evidence="7" id="KW-1185">Reference proteome</keyword>
<dbReference type="SMART" id="SM00421">
    <property type="entry name" value="HTH_LUXR"/>
    <property type="match status" value="1"/>
</dbReference>
<dbReference type="InterPro" id="IPR036388">
    <property type="entry name" value="WH-like_DNA-bd_sf"/>
</dbReference>
<accession>A0A6N6N8E5</accession>
<keyword evidence="2" id="KW-0238">DNA-binding</keyword>
<dbReference type="Pfam" id="PF00196">
    <property type="entry name" value="GerE"/>
    <property type="match status" value="1"/>
</dbReference>
<dbReference type="Pfam" id="PF13426">
    <property type="entry name" value="PAS_9"/>
    <property type="match status" value="1"/>
</dbReference>
<dbReference type="NCBIfam" id="TIGR00229">
    <property type="entry name" value="sensory_box"/>
    <property type="match status" value="1"/>
</dbReference>
<evidence type="ECO:0000256" key="1">
    <source>
        <dbReference type="ARBA" id="ARBA00023015"/>
    </source>
</evidence>
<dbReference type="PRINTS" id="PR00038">
    <property type="entry name" value="HTHLUXR"/>
</dbReference>
<feature type="domain" description="HTH luxR-type" evidence="5">
    <location>
        <begin position="335"/>
        <end position="401"/>
    </location>
</feature>
<keyword evidence="4" id="KW-0175">Coiled coil</keyword>
<dbReference type="SUPFAM" id="SSF55785">
    <property type="entry name" value="PYP-like sensor domain (PAS domain)"/>
    <property type="match status" value="1"/>
</dbReference>
<dbReference type="RefSeq" id="WP_151149921.1">
    <property type="nucleotide sequence ID" value="NZ_WAIE01000001.1"/>
</dbReference>